<gene>
    <name evidence="1" type="ORF">MLD38_030088</name>
</gene>
<proteinExistence type="predicted"/>
<name>A0ACB9MLV3_9MYRT</name>
<evidence type="ECO:0000313" key="1">
    <source>
        <dbReference type="EMBL" id="KAI4324618.1"/>
    </source>
</evidence>
<dbReference type="EMBL" id="CM042888">
    <property type="protein sequence ID" value="KAI4324618.1"/>
    <property type="molecule type" value="Genomic_DNA"/>
</dbReference>
<comment type="caution">
    <text evidence="1">The sequence shown here is derived from an EMBL/GenBank/DDBJ whole genome shotgun (WGS) entry which is preliminary data.</text>
</comment>
<evidence type="ECO:0000313" key="2">
    <source>
        <dbReference type="Proteomes" id="UP001057402"/>
    </source>
</evidence>
<organism evidence="1 2">
    <name type="scientific">Melastoma candidum</name>
    <dbReference type="NCBI Taxonomy" id="119954"/>
    <lineage>
        <taxon>Eukaryota</taxon>
        <taxon>Viridiplantae</taxon>
        <taxon>Streptophyta</taxon>
        <taxon>Embryophyta</taxon>
        <taxon>Tracheophyta</taxon>
        <taxon>Spermatophyta</taxon>
        <taxon>Magnoliopsida</taxon>
        <taxon>eudicotyledons</taxon>
        <taxon>Gunneridae</taxon>
        <taxon>Pentapetalae</taxon>
        <taxon>rosids</taxon>
        <taxon>malvids</taxon>
        <taxon>Myrtales</taxon>
        <taxon>Melastomataceae</taxon>
        <taxon>Melastomatoideae</taxon>
        <taxon>Melastomateae</taxon>
        <taxon>Melastoma</taxon>
    </lineage>
</organism>
<dbReference type="Proteomes" id="UP001057402">
    <property type="component" value="Chromosome 9"/>
</dbReference>
<reference evidence="2" key="1">
    <citation type="journal article" date="2023" name="Front. Plant Sci.">
        <title>Chromosomal-level genome assembly of Melastoma candidum provides insights into trichome evolution.</title>
        <authorList>
            <person name="Zhong Y."/>
            <person name="Wu W."/>
            <person name="Sun C."/>
            <person name="Zou P."/>
            <person name="Liu Y."/>
            <person name="Dai S."/>
            <person name="Zhou R."/>
        </authorList>
    </citation>
    <scope>NUCLEOTIDE SEQUENCE [LARGE SCALE GENOMIC DNA]</scope>
</reference>
<protein>
    <submittedName>
        <fullName evidence="1">Uncharacterized protein</fullName>
    </submittedName>
</protein>
<accession>A0ACB9MLV3</accession>
<keyword evidence="2" id="KW-1185">Reference proteome</keyword>
<sequence>MDASVGCLVNSISRFIHLVFCQRFKPHHLQHGYKQITEVLKVLNSVLDAVMESRMPPDDALRKECEELDVTLNEARELLERWSLGMSKICSVSRVDSFLMKIQGSSVEICKILRSSLSYGPVIAIFINIYDCLREIQDVKREKNSRVHSRGSQ</sequence>